<gene>
    <name evidence="6" type="ORF">Hypma_001420</name>
</gene>
<dbReference type="InterPro" id="IPR016461">
    <property type="entry name" value="COMT-like"/>
</dbReference>
<keyword evidence="3" id="KW-0949">S-adenosyl-L-methionine</keyword>
<keyword evidence="1" id="KW-0489">Methyltransferase</keyword>
<dbReference type="GO" id="GO:0046983">
    <property type="term" value="F:protein dimerization activity"/>
    <property type="evidence" value="ECO:0007669"/>
    <property type="project" value="InterPro"/>
</dbReference>
<sequence>MTLKNLRLIRDILNKSLDALETRYIAKSMAFPSLDQVYPQDEVDLSLDAETIQIVNLTVSAAYQLIMMVRHPFASLADAATAYHLSACLGIAEKFNTAEILREHGDNGLHVDDIAARAGVEPRKLGRILRYLATHHIFREVSPNQFANNRISSYFDTGKSSQDILANPSEKYHGTSGAVGYIGTFTDEVFKASSHLLEALEDHDSGSQYFANKAAFQKAFGTNQDYFGWLEGPQNTYRFNRYGACIRGTSLWDHPDSILQGFEWSSLEPSSLVVDVGGGTGAPAMAIARAHPHLQIIIQEREPVVIQGVQYWKSLYPEALHEGRVSFQGERLLHDFCEVQPQSLAAVFLVRTIAHDWPDDMVVKILTQLRLAASRNVKLVLGDFLIPHACRDDLGDNVIDGAAAKDVPHPLLANLGKASANVYSIDMTMQVLLNGQERSLAHQVDIAAQAGWRVIRVRRIDNSHFGYTIAEPIIAESEA</sequence>
<dbReference type="SUPFAM" id="SSF46785">
    <property type="entry name" value="Winged helix' DNA-binding domain"/>
    <property type="match status" value="1"/>
</dbReference>
<dbReference type="GO" id="GO:0008171">
    <property type="term" value="F:O-methyltransferase activity"/>
    <property type="evidence" value="ECO:0007669"/>
    <property type="project" value="InterPro"/>
</dbReference>
<dbReference type="OrthoDB" id="2410195at2759"/>
<dbReference type="Pfam" id="PF08100">
    <property type="entry name" value="Dimerisation"/>
    <property type="match status" value="1"/>
</dbReference>
<evidence type="ECO:0000259" key="4">
    <source>
        <dbReference type="Pfam" id="PF00891"/>
    </source>
</evidence>
<dbReference type="InterPro" id="IPR012967">
    <property type="entry name" value="COMT_dimerisation"/>
</dbReference>
<dbReference type="EMBL" id="LUEZ02000012">
    <property type="protein sequence ID" value="RDB28142.1"/>
    <property type="molecule type" value="Genomic_DNA"/>
</dbReference>
<dbReference type="InParanoid" id="A0A369K3I7"/>
<dbReference type="AlphaFoldDB" id="A0A369K3I7"/>
<feature type="domain" description="O-methyltransferase dimerisation" evidence="5">
    <location>
        <begin position="80"/>
        <end position="155"/>
    </location>
</feature>
<keyword evidence="7" id="KW-1185">Reference proteome</keyword>
<accession>A0A369K3I7</accession>
<dbReference type="GO" id="GO:0032259">
    <property type="term" value="P:methylation"/>
    <property type="evidence" value="ECO:0007669"/>
    <property type="project" value="UniProtKB-KW"/>
</dbReference>
<dbReference type="InterPro" id="IPR036388">
    <property type="entry name" value="WH-like_DNA-bd_sf"/>
</dbReference>
<dbReference type="InterPro" id="IPR029063">
    <property type="entry name" value="SAM-dependent_MTases_sf"/>
</dbReference>
<dbReference type="Proteomes" id="UP000076154">
    <property type="component" value="Unassembled WGS sequence"/>
</dbReference>
<dbReference type="InterPro" id="IPR001077">
    <property type="entry name" value="COMT_C"/>
</dbReference>
<evidence type="ECO:0000313" key="6">
    <source>
        <dbReference type="EMBL" id="RDB28142.1"/>
    </source>
</evidence>
<dbReference type="Gene3D" id="3.40.50.150">
    <property type="entry name" value="Vaccinia Virus protein VP39"/>
    <property type="match status" value="1"/>
</dbReference>
<evidence type="ECO:0000313" key="7">
    <source>
        <dbReference type="Proteomes" id="UP000076154"/>
    </source>
</evidence>
<dbReference type="Pfam" id="PF00891">
    <property type="entry name" value="Methyltransf_2"/>
    <property type="match status" value="1"/>
</dbReference>
<comment type="caution">
    <text evidence="6">The sequence shown here is derived from an EMBL/GenBank/DDBJ whole genome shotgun (WGS) entry which is preliminary data.</text>
</comment>
<protein>
    <submittedName>
        <fullName evidence="6">4-O-methyltransferase 1</fullName>
    </submittedName>
</protein>
<dbReference type="Gene3D" id="1.10.10.10">
    <property type="entry name" value="Winged helix-like DNA-binding domain superfamily/Winged helix DNA-binding domain"/>
    <property type="match status" value="1"/>
</dbReference>
<name>A0A369K3I7_HYPMA</name>
<organism evidence="6 7">
    <name type="scientific">Hypsizygus marmoreus</name>
    <name type="common">White beech mushroom</name>
    <name type="synonym">Agaricus marmoreus</name>
    <dbReference type="NCBI Taxonomy" id="39966"/>
    <lineage>
        <taxon>Eukaryota</taxon>
        <taxon>Fungi</taxon>
        <taxon>Dikarya</taxon>
        <taxon>Basidiomycota</taxon>
        <taxon>Agaricomycotina</taxon>
        <taxon>Agaricomycetes</taxon>
        <taxon>Agaricomycetidae</taxon>
        <taxon>Agaricales</taxon>
        <taxon>Tricholomatineae</taxon>
        <taxon>Lyophyllaceae</taxon>
        <taxon>Hypsizygus</taxon>
    </lineage>
</organism>
<evidence type="ECO:0000259" key="5">
    <source>
        <dbReference type="Pfam" id="PF08100"/>
    </source>
</evidence>
<feature type="domain" description="O-methyltransferase C-terminal" evidence="4">
    <location>
        <begin position="255"/>
        <end position="393"/>
    </location>
</feature>
<dbReference type="PANTHER" id="PTHR43712:SF2">
    <property type="entry name" value="O-METHYLTRANSFERASE CICE"/>
    <property type="match status" value="1"/>
</dbReference>
<evidence type="ECO:0000256" key="2">
    <source>
        <dbReference type="ARBA" id="ARBA00022679"/>
    </source>
</evidence>
<dbReference type="PANTHER" id="PTHR43712">
    <property type="entry name" value="PUTATIVE (AFU_ORTHOLOGUE AFUA_4G14580)-RELATED"/>
    <property type="match status" value="1"/>
</dbReference>
<proteinExistence type="predicted"/>
<keyword evidence="2" id="KW-0808">Transferase</keyword>
<evidence type="ECO:0000256" key="3">
    <source>
        <dbReference type="ARBA" id="ARBA00022691"/>
    </source>
</evidence>
<reference evidence="6" key="1">
    <citation type="submission" date="2018-04" db="EMBL/GenBank/DDBJ databases">
        <title>Whole genome sequencing of Hypsizygus marmoreus.</title>
        <authorList>
            <person name="Choi I.-G."/>
            <person name="Min B."/>
            <person name="Kim J.-G."/>
            <person name="Kim S."/>
            <person name="Oh Y.-L."/>
            <person name="Kong W.-S."/>
            <person name="Park H."/>
            <person name="Jeong J."/>
            <person name="Song E.-S."/>
        </authorList>
    </citation>
    <scope>NUCLEOTIDE SEQUENCE [LARGE SCALE GENOMIC DNA]</scope>
    <source>
        <strain evidence="6">51987-8</strain>
    </source>
</reference>
<dbReference type="InterPro" id="IPR036390">
    <property type="entry name" value="WH_DNA-bd_sf"/>
</dbReference>
<dbReference type="PROSITE" id="PS51683">
    <property type="entry name" value="SAM_OMT_II"/>
    <property type="match status" value="1"/>
</dbReference>
<dbReference type="SUPFAM" id="SSF53335">
    <property type="entry name" value="S-adenosyl-L-methionine-dependent methyltransferases"/>
    <property type="match status" value="1"/>
</dbReference>
<evidence type="ECO:0000256" key="1">
    <source>
        <dbReference type="ARBA" id="ARBA00022603"/>
    </source>
</evidence>